<dbReference type="GO" id="GO:0016020">
    <property type="term" value="C:membrane"/>
    <property type="evidence" value="ECO:0007669"/>
    <property type="project" value="UniProtKB-SubCell"/>
</dbReference>
<evidence type="ECO:0000256" key="8">
    <source>
        <dbReference type="ARBA" id="ARBA00022833"/>
    </source>
</evidence>
<dbReference type="PANTHER" id="PTHR11533:SF299">
    <property type="entry name" value="AMINOPEPTIDASE"/>
    <property type="match status" value="1"/>
</dbReference>
<proteinExistence type="inferred from homology"/>
<dbReference type="GO" id="GO:0008270">
    <property type="term" value="F:zinc ion binding"/>
    <property type="evidence" value="ECO:0007669"/>
    <property type="project" value="UniProtKB-UniRule"/>
</dbReference>
<dbReference type="GO" id="GO:0005615">
    <property type="term" value="C:extracellular space"/>
    <property type="evidence" value="ECO:0007669"/>
    <property type="project" value="TreeGrafter"/>
</dbReference>
<evidence type="ECO:0000313" key="22">
    <source>
        <dbReference type="Proteomes" id="UP000494206"/>
    </source>
</evidence>
<feature type="binding site" evidence="15">
    <location>
        <position position="409"/>
    </location>
    <ligand>
        <name>Zn(2+)</name>
        <dbReference type="ChEBI" id="CHEBI:29105"/>
        <note>catalytic</note>
    </ligand>
</feature>
<dbReference type="CDD" id="cd09601">
    <property type="entry name" value="M1_APN-Q_like"/>
    <property type="match status" value="1"/>
</dbReference>
<evidence type="ECO:0000256" key="14">
    <source>
        <dbReference type="PIRSR" id="PIRSR634016-1"/>
    </source>
</evidence>
<comment type="caution">
    <text evidence="21">The sequence shown here is derived from an EMBL/GenBank/DDBJ whole genome shotgun (WGS) entry which is preliminary data.</text>
</comment>
<sequence>MSHTPPTAPSAKILYDEGDTHGGLTFLMFLLGFSLGAFLHAGLYPDGGSPLIELPAFLMSGNDEELDQNSTIVEEMLLVNENDKNNSTDEPANCGDHRFDSFRLPKSIKPINYDLTLQPNLTTNVVDANVKIKLEVVEETEFIILHAEYLKIKKYSIIKDHTNLSAEFLPCSFVTQWSWKLNEKLKINDVLLLSIDYQFKMRSDLQGLYVSTHVDADGVKTKSAATQFEPTFARKMLPCFDEPNFKATFEVAIIREPHHVARSNMPLQISKEYNEDGLMKDVFEKSVKMSTYLLAIAVLDKYDNVKRYTRNTQKPIEVRLYAPEDVINGQYEFGLDTTIRALEFFESYFNISYPLEKIDLLALDDFSEGAMENWGLVTFRDSALLFDENKASVVAKESIALIICHEIAHQWFGNLVTMDWWNEVFLNEGFANYMEYLCVDELFPDWNIMTRFYAENVAISQDLDGYLSSRAIDSTGDNNLMNLFDAINYHKAAAIIHMIADMAGFKNFQKALVEYLNKYAYDNTKGEELWRIVEKHSNNPVAIPSVATSYIAQVGYPLIHLEVTNESRIIIHNQTRFLFIEGEPVLANRVPQSWPIPIRYRTKDDDESKLHWMRADEESAAWDIPNGDDWLIANTGGVGYFKVKYDKSMYRKLTNQLKTNHTMISPIDRTMLINDAYDLSRTSLLEIETYMDLIEYAKVETEKMAWSIILKNLRTIESLIEETDHVHLFRDFERALILKAYESFEWDEKSTTPNTKGLQIEITNNACRLRIKHCSKQAYLRYQKWANEGTRFPNQQGVILAEGIRQGGDSAWEKIWSAYAEATSPSDRIHIITALAATKDASLINRLLKYCIDGKIKQNLIPRVFSCLSATNPGRTTAWRFFKLNYDKFRKIFGNGSPLLVACIRCLSENLSTTEDLEELKSFLKEKRVDSDLMKTDLAFEEIVLNIQWRSLNEKKLGKWLKNWDDRHRTLSRR</sequence>
<feature type="domain" description="Peptidase M1 membrane alanine aminopeptidase" evidence="18">
    <location>
        <begin position="333"/>
        <end position="541"/>
    </location>
</feature>
<feature type="active site" description="Proton acceptor" evidence="14">
    <location>
        <position position="406"/>
    </location>
</feature>
<dbReference type="GO" id="GO:0005737">
    <property type="term" value="C:cytoplasm"/>
    <property type="evidence" value="ECO:0007669"/>
    <property type="project" value="TreeGrafter"/>
</dbReference>
<dbReference type="SUPFAM" id="SSF63737">
    <property type="entry name" value="Leukotriene A4 hydrolase N-terminal domain"/>
    <property type="match status" value="1"/>
</dbReference>
<keyword evidence="13" id="KW-0325">Glycoprotein</keyword>
<keyword evidence="6 15" id="KW-0479">Metal-binding</keyword>
<feature type="domain" description="ERAP1-like C-terminal" evidence="19">
    <location>
        <begin position="630"/>
        <end position="930"/>
    </location>
</feature>
<feature type="transmembrane region" description="Helical" evidence="17">
    <location>
        <begin position="21"/>
        <end position="44"/>
    </location>
</feature>
<comment type="cofactor">
    <cofactor evidence="15 17">
        <name>Zn(2+)</name>
        <dbReference type="ChEBI" id="CHEBI:29105"/>
    </cofactor>
    <text evidence="15 17">Binds 1 zinc ion per subunit.</text>
</comment>
<keyword evidence="4 17" id="KW-0645">Protease</keyword>
<feature type="binding site" evidence="15">
    <location>
        <position position="405"/>
    </location>
    <ligand>
        <name>Zn(2+)</name>
        <dbReference type="ChEBI" id="CHEBI:29105"/>
        <note>catalytic</note>
    </ligand>
</feature>
<evidence type="ECO:0000256" key="5">
    <source>
        <dbReference type="ARBA" id="ARBA00022692"/>
    </source>
</evidence>
<keyword evidence="10 17" id="KW-1133">Transmembrane helix</keyword>
<evidence type="ECO:0000256" key="10">
    <source>
        <dbReference type="ARBA" id="ARBA00022989"/>
    </source>
</evidence>
<evidence type="ECO:0000256" key="9">
    <source>
        <dbReference type="ARBA" id="ARBA00022968"/>
    </source>
</evidence>
<gene>
    <name evidence="21" type="ORF">CBOVIS_LOCUS10254</name>
</gene>
<dbReference type="InterPro" id="IPR014782">
    <property type="entry name" value="Peptidase_M1_dom"/>
</dbReference>
<feature type="site" description="Transition state stabilizer" evidence="16">
    <location>
        <position position="489"/>
    </location>
</feature>
<accession>A0A8S1F861</accession>
<comment type="similarity">
    <text evidence="2 17">Belongs to the peptidase M1 family.</text>
</comment>
<dbReference type="Gene3D" id="2.60.40.1730">
    <property type="entry name" value="tricorn interacting facor f3 domain"/>
    <property type="match status" value="1"/>
</dbReference>
<dbReference type="EC" id="3.4.11.-" evidence="17"/>
<evidence type="ECO:0000259" key="18">
    <source>
        <dbReference type="Pfam" id="PF01433"/>
    </source>
</evidence>
<keyword evidence="12 17" id="KW-0472">Membrane</keyword>
<evidence type="ECO:0000256" key="6">
    <source>
        <dbReference type="ARBA" id="ARBA00022723"/>
    </source>
</evidence>
<name>A0A8S1F861_9PELO</name>
<dbReference type="InterPro" id="IPR001930">
    <property type="entry name" value="Peptidase_M1"/>
</dbReference>
<protein>
    <recommendedName>
        <fullName evidence="17">Aminopeptidase</fullName>
        <ecNumber evidence="17">3.4.11.-</ecNumber>
    </recommendedName>
</protein>
<dbReference type="InterPro" id="IPR050344">
    <property type="entry name" value="Peptidase_M1_aminopeptidases"/>
</dbReference>
<dbReference type="AlphaFoldDB" id="A0A8S1F861"/>
<dbReference type="Gene3D" id="1.25.50.20">
    <property type="match status" value="1"/>
</dbReference>
<evidence type="ECO:0000256" key="3">
    <source>
        <dbReference type="ARBA" id="ARBA00022438"/>
    </source>
</evidence>
<dbReference type="InterPro" id="IPR045357">
    <property type="entry name" value="Aminopeptidase_N-like_N"/>
</dbReference>
<evidence type="ECO:0000256" key="7">
    <source>
        <dbReference type="ARBA" id="ARBA00022801"/>
    </source>
</evidence>
<dbReference type="PRINTS" id="PR00756">
    <property type="entry name" value="ALADIPTASE"/>
</dbReference>
<evidence type="ECO:0000256" key="12">
    <source>
        <dbReference type="ARBA" id="ARBA00023136"/>
    </source>
</evidence>
<dbReference type="EMBL" id="CADEPM010000007">
    <property type="protein sequence ID" value="CAB3408473.1"/>
    <property type="molecule type" value="Genomic_DNA"/>
</dbReference>
<evidence type="ECO:0000256" key="17">
    <source>
        <dbReference type="RuleBase" id="RU364040"/>
    </source>
</evidence>
<keyword evidence="3 17" id="KW-0031">Aminopeptidase</keyword>
<dbReference type="FunFam" id="1.10.390.10:FF:000006">
    <property type="entry name" value="Puromycin-sensitive aminopeptidase"/>
    <property type="match status" value="1"/>
</dbReference>
<dbReference type="SUPFAM" id="SSF55486">
    <property type="entry name" value="Metalloproteases ('zincins'), catalytic domain"/>
    <property type="match status" value="1"/>
</dbReference>
<dbReference type="InterPro" id="IPR034016">
    <property type="entry name" value="M1_APN-typ"/>
</dbReference>
<evidence type="ECO:0000256" key="16">
    <source>
        <dbReference type="PIRSR" id="PIRSR634016-4"/>
    </source>
</evidence>
<dbReference type="PANTHER" id="PTHR11533">
    <property type="entry name" value="PROTEASE M1 ZINC METALLOPROTEASE"/>
    <property type="match status" value="1"/>
</dbReference>
<dbReference type="InterPro" id="IPR024571">
    <property type="entry name" value="ERAP1-like_C_dom"/>
</dbReference>
<keyword evidence="8 15" id="KW-0862">Zinc</keyword>
<dbReference type="OrthoDB" id="6750768at2759"/>
<evidence type="ECO:0000256" key="1">
    <source>
        <dbReference type="ARBA" id="ARBA00004606"/>
    </source>
</evidence>
<evidence type="ECO:0000259" key="19">
    <source>
        <dbReference type="Pfam" id="PF11838"/>
    </source>
</evidence>
<comment type="subcellular location">
    <subcellularLocation>
        <location evidence="1">Membrane</location>
        <topology evidence="1">Single-pass type II membrane protein</topology>
    </subcellularLocation>
</comment>
<evidence type="ECO:0000313" key="21">
    <source>
        <dbReference type="EMBL" id="CAB3408473.1"/>
    </source>
</evidence>
<keyword evidence="22" id="KW-1185">Reference proteome</keyword>
<evidence type="ECO:0000256" key="13">
    <source>
        <dbReference type="ARBA" id="ARBA00023180"/>
    </source>
</evidence>
<dbReference type="InterPro" id="IPR027268">
    <property type="entry name" value="Peptidase_M4/M1_CTD_sf"/>
</dbReference>
<dbReference type="Pfam" id="PF11838">
    <property type="entry name" value="ERAP1_C"/>
    <property type="match status" value="1"/>
</dbReference>
<keyword evidence="9" id="KW-0735">Signal-anchor</keyword>
<dbReference type="Gene3D" id="1.10.390.10">
    <property type="entry name" value="Neutral Protease Domain 2"/>
    <property type="match status" value="1"/>
</dbReference>
<dbReference type="InterPro" id="IPR042097">
    <property type="entry name" value="Aminopeptidase_N-like_N_sf"/>
</dbReference>
<dbReference type="Gene3D" id="2.60.40.1910">
    <property type="match status" value="1"/>
</dbReference>
<evidence type="ECO:0000259" key="20">
    <source>
        <dbReference type="Pfam" id="PF17900"/>
    </source>
</evidence>
<dbReference type="FunFam" id="2.60.40.1730:FF:000001">
    <property type="entry name" value="Leucyl-cystinyl aminopeptidase"/>
    <property type="match status" value="1"/>
</dbReference>
<feature type="binding site" evidence="15">
    <location>
        <position position="428"/>
    </location>
    <ligand>
        <name>Zn(2+)</name>
        <dbReference type="ChEBI" id="CHEBI:29105"/>
        <note>catalytic</note>
    </ligand>
</feature>
<dbReference type="Pfam" id="PF17900">
    <property type="entry name" value="Peptidase_M1_N"/>
    <property type="match status" value="1"/>
</dbReference>
<keyword evidence="7 17" id="KW-0378">Hydrolase</keyword>
<dbReference type="Proteomes" id="UP000494206">
    <property type="component" value="Unassembled WGS sequence"/>
</dbReference>
<keyword evidence="11 17" id="KW-0482">Metalloprotease</keyword>
<dbReference type="GO" id="GO:0043171">
    <property type="term" value="P:peptide catabolic process"/>
    <property type="evidence" value="ECO:0007669"/>
    <property type="project" value="TreeGrafter"/>
</dbReference>
<organism evidence="21 22">
    <name type="scientific">Caenorhabditis bovis</name>
    <dbReference type="NCBI Taxonomy" id="2654633"/>
    <lineage>
        <taxon>Eukaryota</taxon>
        <taxon>Metazoa</taxon>
        <taxon>Ecdysozoa</taxon>
        <taxon>Nematoda</taxon>
        <taxon>Chromadorea</taxon>
        <taxon>Rhabditida</taxon>
        <taxon>Rhabditina</taxon>
        <taxon>Rhabditomorpha</taxon>
        <taxon>Rhabditoidea</taxon>
        <taxon>Rhabditidae</taxon>
        <taxon>Peloderinae</taxon>
        <taxon>Caenorhabditis</taxon>
    </lineage>
</organism>
<evidence type="ECO:0000256" key="15">
    <source>
        <dbReference type="PIRSR" id="PIRSR634016-3"/>
    </source>
</evidence>
<feature type="domain" description="Aminopeptidase N-like N-terminal" evidence="20">
    <location>
        <begin position="109"/>
        <end position="293"/>
    </location>
</feature>
<dbReference type="GO" id="GO:0042277">
    <property type="term" value="F:peptide binding"/>
    <property type="evidence" value="ECO:0007669"/>
    <property type="project" value="TreeGrafter"/>
</dbReference>
<dbReference type="GO" id="GO:0006508">
    <property type="term" value="P:proteolysis"/>
    <property type="evidence" value="ECO:0007669"/>
    <property type="project" value="UniProtKB-KW"/>
</dbReference>
<keyword evidence="5 17" id="KW-0812">Transmembrane</keyword>
<evidence type="ECO:0000256" key="4">
    <source>
        <dbReference type="ARBA" id="ARBA00022670"/>
    </source>
</evidence>
<evidence type="ECO:0000256" key="2">
    <source>
        <dbReference type="ARBA" id="ARBA00010136"/>
    </source>
</evidence>
<reference evidence="21 22" key="1">
    <citation type="submission" date="2020-04" db="EMBL/GenBank/DDBJ databases">
        <authorList>
            <person name="Laetsch R D."/>
            <person name="Stevens L."/>
            <person name="Kumar S."/>
            <person name="Blaxter L. M."/>
        </authorList>
    </citation>
    <scope>NUCLEOTIDE SEQUENCE [LARGE SCALE GENOMIC DNA]</scope>
</reference>
<evidence type="ECO:0000256" key="11">
    <source>
        <dbReference type="ARBA" id="ARBA00023049"/>
    </source>
</evidence>
<dbReference type="GO" id="GO:0070006">
    <property type="term" value="F:metalloaminopeptidase activity"/>
    <property type="evidence" value="ECO:0007669"/>
    <property type="project" value="TreeGrafter"/>
</dbReference>
<dbReference type="Pfam" id="PF01433">
    <property type="entry name" value="Peptidase_M1"/>
    <property type="match status" value="1"/>
</dbReference>